<evidence type="ECO:0000313" key="3">
    <source>
        <dbReference type="EMBL" id="WNF30481.1"/>
    </source>
</evidence>
<feature type="compositionally biased region" description="Low complexity" evidence="1">
    <location>
        <begin position="232"/>
        <end position="247"/>
    </location>
</feature>
<proteinExistence type="predicted"/>
<evidence type="ECO:0000313" key="4">
    <source>
        <dbReference type="Proteomes" id="UP001303236"/>
    </source>
</evidence>
<evidence type="ECO:0000256" key="2">
    <source>
        <dbReference type="SAM" id="SignalP"/>
    </source>
</evidence>
<dbReference type="EMBL" id="CP134500">
    <property type="protein sequence ID" value="WNF30481.1"/>
    <property type="molecule type" value="Genomic_DNA"/>
</dbReference>
<name>A0ABY9WAU2_9ACTN</name>
<evidence type="ECO:0000256" key="1">
    <source>
        <dbReference type="SAM" id="MobiDB-lite"/>
    </source>
</evidence>
<feature type="region of interest" description="Disordered" evidence="1">
    <location>
        <begin position="101"/>
        <end position="136"/>
    </location>
</feature>
<sequence>MTRARCALAALLLGVLAVVAGASTANGAAPVPTVATGAATGGTSTAGTATVGAAPAGTAGAGTSAGAADVGAATAGTATVGTATASSATARAAVAGVPTAVGTTVPAPRPPGAGPHLSQGTERTTTTTTTTTAAPAQAVPGAVPYYVGASGELAVSEAGHEHPLAAADPAQTPRAGGGRAYLLSHAPPPPYDALPPSQPGPAGPGDGLRQVAAASFGAPRTRPGELPGVRGPPGRTTGSTTGHPSRSADPAPLPH</sequence>
<accession>A0ABY9WAU2</accession>
<gene>
    <name evidence="3" type="ORF">RI138_28695</name>
</gene>
<feature type="chain" id="PRO_5046881405" evidence="2">
    <location>
        <begin position="23"/>
        <end position="255"/>
    </location>
</feature>
<keyword evidence="4" id="KW-1185">Reference proteome</keyword>
<dbReference type="Proteomes" id="UP001303236">
    <property type="component" value="Chromosome"/>
</dbReference>
<feature type="compositionally biased region" description="Pro residues" evidence="1">
    <location>
        <begin position="186"/>
        <end position="202"/>
    </location>
</feature>
<organism evidence="3 4">
    <name type="scientific">Streptomyces durocortorensis</name>
    <dbReference type="NCBI Taxonomy" id="2811104"/>
    <lineage>
        <taxon>Bacteria</taxon>
        <taxon>Bacillati</taxon>
        <taxon>Actinomycetota</taxon>
        <taxon>Actinomycetes</taxon>
        <taxon>Kitasatosporales</taxon>
        <taxon>Streptomycetaceae</taxon>
        <taxon>Streptomyces</taxon>
    </lineage>
</organism>
<feature type="signal peptide" evidence="2">
    <location>
        <begin position="1"/>
        <end position="22"/>
    </location>
</feature>
<reference evidence="3 4" key="1">
    <citation type="submission" date="2023-09" db="EMBL/GenBank/DDBJ databases">
        <title>Genome completion map analysis of the actinomycetes C11-1.</title>
        <authorList>
            <person name="Qin P."/>
            <person name="Guan P."/>
        </authorList>
    </citation>
    <scope>NUCLEOTIDE SEQUENCE [LARGE SCALE GENOMIC DNA]</scope>
    <source>
        <strain evidence="3 4">C11-1</strain>
    </source>
</reference>
<feature type="compositionally biased region" description="Low complexity" evidence="1">
    <location>
        <begin position="124"/>
        <end position="136"/>
    </location>
</feature>
<feature type="region of interest" description="Disordered" evidence="1">
    <location>
        <begin position="167"/>
        <end position="255"/>
    </location>
</feature>
<keyword evidence="2" id="KW-0732">Signal</keyword>
<protein>
    <submittedName>
        <fullName evidence="3">Uncharacterized protein</fullName>
    </submittedName>
</protein>